<dbReference type="Proteomes" id="UP000594638">
    <property type="component" value="Unassembled WGS sequence"/>
</dbReference>
<evidence type="ECO:0000256" key="2">
    <source>
        <dbReference type="SAM" id="MobiDB-lite"/>
    </source>
</evidence>
<dbReference type="SUPFAM" id="SSF52425">
    <property type="entry name" value="Cryptochrome/photolyase, N-terminal domain"/>
    <property type="match status" value="1"/>
</dbReference>
<dbReference type="PANTHER" id="PTHR38940:SF4">
    <property type="entry name" value="OS01G0775100 PROTEIN"/>
    <property type="match status" value="1"/>
</dbReference>
<dbReference type="AlphaFoldDB" id="A0A8S0PS24"/>
<dbReference type="InterPro" id="IPR036128">
    <property type="entry name" value="Plus3-like_sf"/>
</dbReference>
<keyword evidence="1" id="KW-0479">Metal-binding</keyword>
<comment type="caution">
    <text evidence="4">The sequence shown here is derived from an EMBL/GenBank/DDBJ whole genome shotgun (WGS) entry which is preliminary data.</text>
</comment>
<dbReference type="SUPFAM" id="SSF57756">
    <property type="entry name" value="Retrovirus zinc finger-like domains"/>
    <property type="match status" value="1"/>
</dbReference>
<dbReference type="SMART" id="SM00719">
    <property type="entry name" value="Plus3"/>
    <property type="match status" value="1"/>
</dbReference>
<dbReference type="EMBL" id="CACTIH010000137">
    <property type="protein sequence ID" value="CAA2955081.1"/>
    <property type="molecule type" value="Genomic_DNA"/>
</dbReference>
<evidence type="ECO:0000313" key="5">
    <source>
        <dbReference type="Proteomes" id="UP000594638"/>
    </source>
</evidence>
<dbReference type="SUPFAM" id="SSF159042">
    <property type="entry name" value="Plus3-like"/>
    <property type="match status" value="1"/>
</dbReference>
<keyword evidence="1" id="KW-0863">Zinc-finger</keyword>
<dbReference type="Gene3D" id="1.10.579.10">
    <property type="entry name" value="DNA Cyclobutane Dipyrimidine Photolyase, subunit A, domain 3"/>
    <property type="match status" value="1"/>
</dbReference>
<protein>
    <submittedName>
        <fullName evidence="4">Uncharacterized protein LOC111389016 isoform X2</fullName>
    </submittedName>
</protein>
<reference evidence="4 5" key="1">
    <citation type="submission" date="2019-12" db="EMBL/GenBank/DDBJ databases">
        <authorList>
            <person name="Alioto T."/>
            <person name="Alioto T."/>
            <person name="Gomez Garrido J."/>
        </authorList>
    </citation>
    <scope>NUCLEOTIDE SEQUENCE [LARGE SCALE GENOMIC DNA]</scope>
</reference>
<dbReference type="SMART" id="SM00343">
    <property type="entry name" value="ZnF_C2HC"/>
    <property type="match status" value="2"/>
</dbReference>
<dbReference type="Gene3D" id="3.90.70.200">
    <property type="entry name" value="Plus-3 domain"/>
    <property type="match status" value="1"/>
</dbReference>
<dbReference type="InterPro" id="IPR001878">
    <property type="entry name" value="Znf_CCHC"/>
</dbReference>
<feature type="region of interest" description="Disordered" evidence="2">
    <location>
        <begin position="1081"/>
        <end position="1104"/>
    </location>
</feature>
<dbReference type="InterPro" id="IPR036875">
    <property type="entry name" value="Znf_CCHC_sf"/>
</dbReference>
<dbReference type="InterPro" id="IPR036134">
    <property type="entry name" value="Crypto/Photolyase_FAD-like_sf"/>
</dbReference>
<dbReference type="PANTHER" id="PTHR38940">
    <property type="entry name" value="PLUS3 DOMAIN-CONTAINING PROTEIN"/>
    <property type="match status" value="1"/>
</dbReference>
<feature type="region of interest" description="Disordered" evidence="2">
    <location>
        <begin position="450"/>
        <end position="516"/>
    </location>
</feature>
<sequence>MGQSPIPILEMAPEVADCETTVGGSMTTGRCKDCETTVGGSTLRARAKVYPRIVVSPSPDPVSLVRDHDIKHELGELGITVQSYNGELLNELWEVFVDNGHVFSAYSCKEKSFHIFLRGVRCQLQGRTGYPLVDAGMRELWATGGIFPLATTRYSLILPGQAYSNIFPELHNRHERSDSPNSGSEQVHLSWILGLKGSIVKNDTSVMTNRNDDDVDLGLSLGSTNHCVRTTLNNSSGAGVNANSGVDIAFAASDPLSELVWSPHKGLSLKCADPDLAEKNPFVTWNVGPINKVFSPSQSIRSRETEDGKAIDKGNSTILQAKIDMDEVGDGTTVAISPRNSPGPLCNVSHGNHEDESGDEVREGFGNHNDEHLRDNGENLRSPENVQNPEIFESSKDILGHCILTNETSDYIANMEIASSKLNAKVEDVAGSSQIFGFSVAISSESHAAKNSDGLLSPLPNLQPPKEQDNEVTSAPGEENEMKMHPLMKLESSDENDSYHLTAKEASSSSDERFPRDKYLPLESAPKNSMIFLNQSKSKEKALCDGDDNGKLSNCEEGRQESVESCNSAGFFPRGKRRRNYDKDFSDGRKKLKNQIQGSSGSTSMIRHGNSFMNWISSMVKCIPNSSQGQAPPLVLPLAHLNDMHDEIHRGILISKKENDSPSQPMGFQTIFQSLYCPRVTVPDTSVSKESHCLEESKELVVADNTFLENPPITCHTDTDNSCKKILASNAEVNPCQSTNLVGQYRKPWNFTAVNAYGQDACKRNLAGNKPSRSLACSRENAGMSPSDSLHQLVNKTADNTKPSFHLEGKVIGNMSNESGSIPSLWITRFSTKTPRLENCNQATDRDFERSTVCTRVSSFTKVNADFPNAQKSPEARVNSPEDQVDFGAKEMQSSATNSEASLEFKSIGKFDPILLSQCKSSEVMACVFAQRLDALRHITPSNFKCSSTFPSATCFICGGLGHDMHDCPDITETELDDLVRNASSFYRVEKSPPLCLRCFQLDHWAITCPMRSTSRHHQLELNASFANQDTVGGKQLCASKEKCSSSLGAKEDHPPVFINQRARRDGNRSFPSNLLWNVRESSGKRTSSNEGQNNNTSNSENDLKGIHDLPLQVSVSMKYVDTLIEMFDVVKKLRISRADVLRWKNSNVSLSHLNGFFLRLRIGKWGTRLGGTGYYVACITESTGAQREKLRKSSKNSVCVDISGIQCFVGSQYVSNHEFFEEEIRAWWCRIVESGGKIPSLDELKSKFEERMNLGV</sequence>
<name>A0A8S0PS24_OLEEU</name>
<organism evidence="4 5">
    <name type="scientific">Olea europaea subsp. europaea</name>
    <dbReference type="NCBI Taxonomy" id="158383"/>
    <lineage>
        <taxon>Eukaryota</taxon>
        <taxon>Viridiplantae</taxon>
        <taxon>Streptophyta</taxon>
        <taxon>Embryophyta</taxon>
        <taxon>Tracheophyta</taxon>
        <taxon>Spermatophyta</taxon>
        <taxon>Magnoliopsida</taxon>
        <taxon>eudicotyledons</taxon>
        <taxon>Gunneridae</taxon>
        <taxon>Pentapetalae</taxon>
        <taxon>asterids</taxon>
        <taxon>lamiids</taxon>
        <taxon>Lamiales</taxon>
        <taxon>Oleaceae</taxon>
        <taxon>Oleeae</taxon>
        <taxon>Olea</taxon>
    </lineage>
</organism>
<dbReference type="Gramene" id="OE9A120425T1">
    <property type="protein sequence ID" value="OE9A120425C1"/>
    <property type="gene ID" value="OE9A120425"/>
</dbReference>
<dbReference type="GO" id="GO:0003677">
    <property type="term" value="F:DNA binding"/>
    <property type="evidence" value="ECO:0007669"/>
    <property type="project" value="InterPro"/>
</dbReference>
<feature type="region of interest" description="Disordered" evidence="2">
    <location>
        <begin position="352"/>
        <end position="390"/>
    </location>
</feature>
<keyword evidence="5" id="KW-1185">Reference proteome</keyword>
<dbReference type="InterPro" id="IPR018394">
    <property type="entry name" value="DNA_photolyase_1_CS_C"/>
</dbReference>
<dbReference type="PROSITE" id="PS00394">
    <property type="entry name" value="DNA_PHOTOLYASES_1_1"/>
    <property type="match status" value="1"/>
</dbReference>
<dbReference type="InterPro" id="IPR036155">
    <property type="entry name" value="Crypto/Photolyase_N_sf"/>
</dbReference>
<dbReference type="Pfam" id="PF03126">
    <property type="entry name" value="Plus-3"/>
    <property type="match status" value="1"/>
</dbReference>
<evidence type="ECO:0000259" key="3">
    <source>
        <dbReference type="PROSITE" id="PS50158"/>
    </source>
</evidence>
<keyword evidence="1" id="KW-0862">Zinc</keyword>
<feature type="region of interest" description="Disordered" evidence="2">
    <location>
        <begin position="1055"/>
        <end position="1074"/>
    </location>
</feature>
<dbReference type="PROSITE" id="PS50158">
    <property type="entry name" value="ZF_CCHC"/>
    <property type="match status" value="1"/>
</dbReference>
<dbReference type="SUPFAM" id="SSF48173">
    <property type="entry name" value="Cryptochrome/photolyase FAD-binding domain"/>
    <property type="match status" value="1"/>
</dbReference>
<feature type="compositionally biased region" description="Basic and acidic residues" evidence="2">
    <location>
        <begin position="352"/>
        <end position="378"/>
    </location>
</feature>
<dbReference type="Gene3D" id="4.10.60.10">
    <property type="entry name" value="Zinc finger, CCHC-type"/>
    <property type="match status" value="1"/>
</dbReference>
<dbReference type="OrthoDB" id="166375at2759"/>
<evidence type="ECO:0000313" key="4">
    <source>
        <dbReference type="EMBL" id="CAA2955081.1"/>
    </source>
</evidence>
<dbReference type="InterPro" id="IPR004343">
    <property type="entry name" value="Plus-3_dom"/>
</dbReference>
<feature type="compositionally biased region" description="Polar residues" evidence="2">
    <location>
        <begin position="1085"/>
        <end position="1101"/>
    </location>
</feature>
<proteinExistence type="predicted"/>
<gene>
    <name evidence="4" type="ORF">OLEA9_A120425</name>
</gene>
<dbReference type="GO" id="GO:0008270">
    <property type="term" value="F:zinc ion binding"/>
    <property type="evidence" value="ECO:0007669"/>
    <property type="project" value="UniProtKB-KW"/>
</dbReference>
<evidence type="ECO:0000256" key="1">
    <source>
        <dbReference type="PROSITE-ProRule" id="PRU00047"/>
    </source>
</evidence>
<feature type="domain" description="CCHC-type" evidence="3">
    <location>
        <begin position="955"/>
        <end position="970"/>
    </location>
</feature>
<accession>A0A8S0PS24</accession>